<dbReference type="RefSeq" id="WP_180840937.1">
    <property type="nucleotide sequence ID" value="NZ_CP059154.1"/>
</dbReference>
<dbReference type="GeneID" id="56144937"/>
<feature type="region of interest" description="Disordered" evidence="1">
    <location>
        <begin position="24"/>
        <end position="48"/>
    </location>
</feature>
<name>A0A7D6CQY9_9EURY</name>
<evidence type="ECO:0000313" key="2">
    <source>
        <dbReference type="EMBL" id="QLK25753.1"/>
    </source>
</evidence>
<feature type="compositionally biased region" description="Basic and acidic residues" evidence="1">
    <location>
        <begin position="27"/>
        <end position="48"/>
    </location>
</feature>
<reference evidence="2 3" key="1">
    <citation type="submission" date="2020-07" db="EMBL/GenBank/DDBJ databases">
        <title>Natrinema (YPL30) sp. nov. and Haloterrigena xxxxxx (YPL8) sp. nov., isolated from a salt mine.</title>
        <authorList>
            <person name="Cui H."/>
        </authorList>
    </citation>
    <scope>NUCLEOTIDE SEQUENCE [LARGE SCALE GENOMIC DNA]</scope>
    <source>
        <strain evidence="2 3">YPL13</strain>
    </source>
</reference>
<protein>
    <submittedName>
        <fullName evidence="2">Uncharacterized protein</fullName>
    </submittedName>
</protein>
<dbReference type="AlphaFoldDB" id="A0A7D6CQY9"/>
<gene>
    <name evidence="2" type="ORF">HYG81_16990</name>
</gene>
<dbReference type="PROSITE" id="PS51257">
    <property type="entry name" value="PROKAR_LIPOPROTEIN"/>
    <property type="match status" value="1"/>
</dbReference>
<dbReference type="EMBL" id="CP059154">
    <property type="protein sequence ID" value="QLK25753.1"/>
    <property type="molecule type" value="Genomic_DNA"/>
</dbReference>
<dbReference type="Proteomes" id="UP000510869">
    <property type="component" value="Chromosome"/>
</dbReference>
<evidence type="ECO:0000256" key="1">
    <source>
        <dbReference type="SAM" id="MobiDB-lite"/>
    </source>
</evidence>
<dbReference type="KEGG" id="nay:HYG81_16990"/>
<keyword evidence="3" id="KW-1185">Reference proteome</keyword>
<evidence type="ECO:0000313" key="3">
    <source>
        <dbReference type="Proteomes" id="UP000510869"/>
    </source>
</evidence>
<sequence length="162" mass="18611">MNRRKFLSGAAVVGISSVSGCVGMMSENDKDGDGRQDKYDDYPEDPSKQDLIRKYQSNIFFHTEYRYREPFMETNLRFDYKLEELNGRDINVDIFTDDEYEKLATGQTGAPMLSEQGISEIENTLSIPGSFDGHIGGINIILSRGNTDTEWCRVYFSRELYR</sequence>
<accession>A0A7D6CQY9</accession>
<organism evidence="2 3">
    <name type="scientific">Natrinema zhouii</name>
    <dbReference type="NCBI Taxonomy" id="1710539"/>
    <lineage>
        <taxon>Archaea</taxon>
        <taxon>Methanobacteriati</taxon>
        <taxon>Methanobacteriota</taxon>
        <taxon>Stenosarchaea group</taxon>
        <taxon>Halobacteria</taxon>
        <taxon>Halobacteriales</taxon>
        <taxon>Natrialbaceae</taxon>
        <taxon>Natrinema</taxon>
    </lineage>
</organism>
<proteinExistence type="predicted"/>